<accession>A0A3D9XE07</accession>
<feature type="transmembrane region" description="Helical" evidence="2">
    <location>
        <begin position="26"/>
        <end position="50"/>
    </location>
</feature>
<feature type="transmembrane region" description="Helical" evidence="2">
    <location>
        <begin position="195"/>
        <end position="221"/>
    </location>
</feature>
<evidence type="ECO:0000256" key="2">
    <source>
        <dbReference type="SAM" id="Phobius"/>
    </source>
</evidence>
<dbReference type="InterPro" id="IPR005625">
    <property type="entry name" value="PepSY-ass_TM"/>
</dbReference>
<dbReference type="Pfam" id="PF03929">
    <property type="entry name" value="PepSY_TM"/>
    <property type="match status" value="1"/>
</dbReference>
<protein>
    <submittedName>
        <fullName evidence="3">Putative iron-regulated membrane protein</fullName>
    </submittedName>
</protein>
<feature type="region of interest" description="Disordered" evidence="1">
    <location>
        <begin position="416"/>
        <end position="470"/>
    </location>
</feature>
<dbReference type="EMBL" id="QTUJ01000003">
    <property type="protein sequence ID" value="REF68624.1"/>
    <property type="molecule type" value="Genomic_DNA"/>
</dbReference>
<dbReference type="PANTHER" id="PTHR34219:SF1">
    <property type="entry name" value="PEPSY DOMAIN-CONTAINING PROTEIN"/>
    <property type="match status" value="1"/>
</dbReference>
<keyword evidence="2" id="KW-0472">Membrane</keyword>
<evidence type="ECO:0000313" key="3">
    <source>
        <dbReference type="EMBL" id="REF68624.1"/>
    </source>
</evidence>
<dbReference type="Proteomes" id="UP000256941">
    <property type="component" value="Unassembled WGS sequence"/>
</dbReference>
<dbReference type="PANTHER" id="PTHR34219">
    <property type="entry name" value="IRON-REGULATED INNER MEMBRANE PROTEIN-RELATED"/>
    <property type="match status" value="1"/>
</dbReference>
<organism evidence="3 4">
    <name type="scientific">Paracoccus versutus</name>
    <name type="common">Thiobacillus versutus</name>
    <dbReference type="NCBI Taxonomy" id="34007"/>
    <lineage>
        <taxon>Bacteria</taxon>
        <taxon>Pseudomonadati</taxon>
        <taxon>Pseudomonadota</taxon>
        <taxon>Alphaproteobacteria</taxon>
        <taxon>Rhodobacterales</taxon>
        <taxon>Paracoccaceae</taxon>
        <taxon>Paracoccus</taxon>
    </lineage>
</organism>
<proteinExistence type="predicted"/>
<dbReference type="AlphaFoldDB" id="A0A3D9XE07"/>
<sequence>MRGLHVCNSQYRSPGCGRPLSRRLALAFYAGLLVLPFMITLSINGAMYVFRNEIDNWYHADLKRVQVQDSQRLAPTAQVASALDAVPGTAVKYTDPADPGASTEITVSTERGKMAVYVNPYNGLVLGAMPDRSTIMWTIRTLHSFKYFGTWTRYVIEIAAGWSILLVGTGTWRWWPRGQKGGIVSVRGKPQRRVFWRDLHAVTGLLVGFFIVFLAVTGMPWSGVWGSKVNEWANGNNFGYPDGVRVNVPMSQQKLDQIAKTSWSLEQAQIPESPVPGGTPITLDDAIASFDRLGLHRGYAVNLPQKPEDMFSGSVYPDDLTQQRVVHLDQYSGQPLLDMGYADYGPLGKWLEWGINTHMGQTFGVLNHAAITAIEGRSTAATRMAGLLVDEWTPERIRDLEASLYIGFNAGGDKPARPAAADGLGRSIPDPEAQAPRPATLPVMPATDPAPTQPDLPDAAPAAQPWSIME</sequence>
<reference evidence="3 4" key="1">
    <citation type="submission" date="2018-08" db="EMBL/GenBank/DDBJ databases">
        <title>Genomic Encyclopedia of Archaeal and Bacterial Type Strains, Phase II (KMG-II): from individual species to whole genera.</title>
        <authorList>
            <person name="Goeker M."/>
        </authorList>
    </citation>
    <scope>NUCLEOTIDE SEQUENCE [LARGE SCALE GENOMIC DNA]</scope>
    <source>
        <strain evidence="3 4">DSM 17099</strain>
    </source>
</reference>
<keyword evidence="2" id="KW-0812">Transmembrane</keyword>
<feature type="compositionally biased region" description="Low complexity" evidence="1">
    <location>
        <begin position="445"/>
        <end position="470"/>
    </location>
</feature>
<feature type="transmembrane region" description="Helical" evidence="2">
    <location>
        <begin position="154"/>
        <end position="175"/>
    </location>
</feature>
<name>A0A3D9XE07_PARVE</name>
<evidence type="ECO:0000313" key="4">
    <source>
        <dbReference type="Proteomes" id="UP000256941"/>
    </source>
</evidence>
<comment type="caution">
    <text evidence="3">The sequence shown here is derived from an EMBL/GenBank/DDBJ whole genome shotgun (WGS) entry which is preliminary data.</text>
</comment>
<keyword evidence="2" id="KW-1133">Transmembrane helix</keyword>
<gene>
    <name evidence="3" type="ORF">BDD41_3690</name>
</gene>
<evidence type="ECO:0000256" key="1">
    <source>
        <dbReference type="SAM" id="MobiDB-lite"/>
    </source>
</evidence>